<evidence type="ECO:0000313" key="2">
    <source>
        <dbReference type="EMBL" id="VFK66373.1"/>
    </source>
</evidence>
<dbReference type="EMBL" id="CAADFY010000126">
    <property type="protein sequence ID" value="VFK57783.1"/>
    <property type="molecule type" value="Genomic_DNA"/>
</dbReference>
<organism evidence="1">
    <name type="scientific">Candidatus Kentrum sp. TUN</name>
    <dbReference type="NCBI Taxonomy" id="2126343"/>
    <lineage>
        <taxon>Bacteria</taxon>
        <taxon>Pseudomonadati</taxon>
        <taxon>Pseudomonadota</taxon>
        <taxon>Gammaproteobacteria</taxon>
        <taxon>Candidatus Kentrum</taxon>
    </lineage>
</organism>
<name>A0A450ZVJ8_9GAMM</name>
<reference evidence="1" key="1">
    <citation type="submission" date="2019-02" db="EMBL/GenBank/DDBJ databases">
        <authorList>
            <person name="Gruber-Vodicka R. H."/>
            <person name="Seah K. B. B."/>
        </authorList>
    </citation>
    <scope>NUCLEOTIDE SEQUENCE</scope>
    <source>
        <strain evidence="2">BECK_BY2</strain>
        <strain evidence="1">BECK_BY3</strain>
    </source>
</reference>
<dbReference type="AlphaFoldDB" id="A0A450ZVJ8"/>
<gene>
    <name evidence="2" type="ORF">BECKTUN1418E_GA0071001_11219</name>
    <name evidence="1" type="ORF">BECKTUN1418F_GA0071002_11269</name>
</gene>
<sequence>MMNRKYDETEFPSEQLLGKTLFLGHIKGHFTPKQIYLHRLARLRLRPARHDLVLV</sequence>
<protein>
    <submittedName>
        <fullName evidence="1">Uncharacterized protein</fullName>
    </submittedName>
</protein>
<evidence type="ECO:0000313" key="1">
    <source>
        <dbReference type="EMBL" id="VFK57783.1"/>
    </source>
</evidence>
<proteinExistence type="predicted"/>
<dbReference type="EMBL" id="CAADFV010000121">
    <property type="protein sequence ID" value="VFK66373.1"/>
    <property type="molecule type" value="Genomic_DNA"/>
</dbReference>
<accession>A0A450ZVJ8</accession>